<keyword evidence="5" id="KW-0963">Cytoplasm</keyword>
<dbReference type="RefSeq" id="WP_146394219.1">
    <property type="nucleotide sequence ID" value="NZ_SJPJ01000001.1"/>
</dbReference>
<feature type="domain" description="Thioesterase" evidence="25">
    <location>
        <begin position="62"/>
        <end position="113"/>
    </location>
</feature>
<protein>
    <recommendedName>
        <fullName evidence="17">Acyl-coenzyme A thioesterase THEM4</fullName>
        <ecNumber evidence="16">3.1.2.2</ecNumber>
    </recommendedName>
    <alternativeName>
        <fullName evidence="18">Thioesterase superfamily member 4</fullName>
    </alternativeName>
</protein>
<evidence type="ECO:0000259" key="25">
    <source>
        <dbReference type="Pfam" id="PF03061"/>
    </source>
</evidence>
<evidence type="ECO:0000256" key="22">
    <source>
        <dbReference type="ARBA" id="ARBA00048074"/>
    </source>
</evidence>
<evidence type="ECO:0000256" key="2">
    <source>
        <dbReference type="ARBA" id="ARBA00004496"/>
    </source>
</evidence>
<dbReference type="PANTHER" id="PTHR12418:SF19">
    <property type="entry name" value="ACYL-COENZYME A THIOESTERASE THEM4"/>
    <property type="match status" value="1"/>
</dbReference>
<dbReference type="Gene3D" id="3.10.129.10">
    <property type="entry name" value="Hotdog Thioesterase"/>
    <property type="match status" value="1"/>
</dbReference>
<name>A0A5C5YW60_9BACT</name>
<keyword evidence="6" id="KW-0053">Apoptosis</keyword>
<dbReference type="AlphaFoldDB" id="A0A5C5YW60"/>
<dbReference type="InterPro" id="IPR052365">
    <property type="entry name" value="THEM4/THEM5_acyl-CoA_thioest"/>
</dbReference>
<comment type="catalytic activity">
    <reaction evidence="13">
        <text>(5Z,8Z,11Z,14Z)-eicosatetraenoyl-CoA + H2O = (5Z,8Z,11Z,14Z)-eicosatetraenoate + CoA + H(+)</text>
        <dbReference type="Rhea" id="RHEA:40151"/>
        <dbReference type="ChEBI" id="CHEBI:15377"/>
        <dbReference type="ChEBI" id="CHEBI:15378"/>
        <dbReference type="ChEBI" id="CHEBI:32395"/>
        <dbReference type="ChEBI" id="CHEBI:57287"/>
        <dbReference type="ChEBI" id="CHEBI:57368"/>
    </reaction>
    <physiologicalReaction direction="left-to-right" evidence="13">
        <dbReference type="Rhea" id="RHEA:40152"/>
    </physiologicalReaction>
</comment>
<comment type="similarity">
    <text evidence="15">Belongs to the THEM4/THEM5 thioesterase family.</text>
</comment>
<keyword evidence="4" id="KW-1003">Cell membrane</keyword>
<dbReference type="Pfam" id="PF03061">
    <property type="entry name" value="4HBT"/>
    <property type="match status" value="1"/>
</dbReference>
<evidence type="ECO:0000256" key="19">
    <source>
        <dbReference type="ARBA" id="ARBA00047588"/>
    </source>
</evidence>
<comment type="catalytic activity">
    <reaction evidence="22">
        <text>dodecanoyl-CoA + H2O = dodecanoate + CoA + H(+)</text>
        <dbReference type="Rhea" id="RHEA:30135"/>
        <dbReference type="ChEBI" id="CHEBI:15377"/>
        <dbReference type="ChEBI" id="CHEBI:15378"/>
        <dbReference type="ChEBI" id="CHEBI:18262"/>
        <dbReference type="ChEBI" id="CHEBI:57287"/>
        <dbReference type="ChEBI" id="CHEBI:57375"/>
    </reaction>
    <physiologicalReaction direction="left-to-right" evidence="22">
        <dbReference type="Rhea" id="RHEA:30136"/>
    </physiologicalReaction>
</comment>
<dbReference type="PANTHER" id="PTHR12418">
    <property type="entry name" value="ACYL-COENZYME A THIOESTERASE THEM4"/>
    <property type="match status" value="1"/>
</dbReference>
<evidence type="ECO:0000256" key="24">
    <source>
        <dbReference type="SAM" id="MobiDB-lite"/>
    </source>
</evidence>
<evidence type="ECO:0000256" key="9">
    <source>
        <dbReference type="ARBA" id="ARBA00022946"/>
    </source>
</evidence>
<evidence type="ECO:0000256" key="18">
    <source>
        <dbReference type="ARBA" id="ARBA00043210"/>
    </source>
</evidence>
<evidence type="ECO:0000256" key="11">
    <source>
        <dbReference type="ARBA" id="ARBA00023136"/>
    </source>
</evidence>
<keyword evidence="9" id="KW-0809">Transit peptide</keyword>
<evidence type="ECO:0000256" key="16">
    <source>
        <dbReference type="ARBA" id="ARBA00038848"/>
    </source>
</evidence>
<comment type="catalytic activity">
    <reaction evidence="14">
        <text>(9Z)-octadecenoyl-CoA + H2O = (9Z)-octadecenoate + CoA + H(+)</text>
        <dbReference type="Rhea" id="RHEA:40139"/>
        <dbReference type="ChEBI" id="CHEBI:15377"/>
        <dbReference type="ChEBI" id="CHEBI:15378"/>
        <dbReference type="ChEBI" id="CHEBI:30823"/>
        <dbReference type="ChEBI" id="CHEBI:57287"/>
        <dbReference type="ChEBI" id="CHEBI:57387"/>
    </reaction>
    <physiologicalReaction direction="left-to-right" evidence="14">
        <dbReference type="Rhea" id="RHEA:40140"/>
    </physiologicalReaction>
</comment>
<dbReference type="Proteomes" id="UP000315010">
    <property type="component" value="Unassembled WGS sequence"/>
</dbReference>
<comment type="catalytic activity">
    <reaction evidence="23">
        <text>tetradecanoyl-CoA + H2O = tetradecanoate + CoA + H(+)</text>
        <dbReference type="Rhea" id="RHEA:40119"/>
        <dbReference type="ChEBI" id="CHEBI:15377"/>
        <dbReference type="ChEBI" id="CHEBI:15378"/>
        <dbReference type="ChEBI" id="CHEBI:30807"/>
        <dbReference type="ChEBI" id="CHEBI:57287"/>
        <dbReference type="ChEBI" id="CHEBI:57385"/>
    </reaction>
    <physiologicalReaction direction="left-to-right" evidence="23">
        <dbReference type="Rhea" id="RHEA:40120"/>
    </physiologicalReaction>
</comment>
<evidence type="ECO:0000256" key="15">
    <source>
        <dbReference type="ARBA" id="ARBA00038456"/>
    </source>
</evidence>
<dbReference type="GO" id="GO:0006631">
    <property type="term" value="P:fatty acid metabolic process"/>
    <property type="evidence" value="ECO:0007669"/>
    <property type="project" value="UniProtKB-KW"/>
</dbReference>
<reference evidence="26 27" key="1">
    <citation type="submission" date="2019-02" db="EMBL/GenBank/DDBJ databases">
        <title>Deep-cultivation of Planctomycetes and their phenomic and genomic characterization uncovers novel biology.</title>
        <authorList>
            <person name="Wiegand S."/>
            <person name="Jogler M."/>
            <person name="Boedeker C."/>
            <person name="Pinto D."/>
            <person name="Vollmers J."/>
            <person name="Rivas-Marin E."/>
            <person name="Kohn T."/>
            <person name="Peeters S.H."/>
            <person name="Heuer A."/>
            <person name="Rast P."/>
            <person name="Oberbeckmann S."/>
            <person name="Bunk B."/>
            <person name="Jeske O."/>
            <person name="Meyerdierks A."/>
            <person name="Storesund J.E."/>
            <person name="Kallscheuer N."/>
            <person name="Luecker S."/>
            <person name="Lage O.M."/>
            <person name="Pohl T."/>
            <person name="Merkel B.J."/>
            <person name="Hornburger P."/>
            <person name="Mueller R.-W."/>
            <person name="Bruemmer F."/>
            <person name="Labrenz M."/>
            <person name="Spormann A.M."/>
            <person name="Op Den Camp H."/>
            <person name="Overmann J."/>
            <person name="Amann R."/>
            <person name="Jetten M.S.M."/>
            <person name="Mascher T."/>
            <person name="Medema M.H."/>
            <person name="Devos D.P."/>
            <person name="Kaster A.-K."/>
            <person name="Ovreas L."/>
            <person name="Rohde M."/>
            <person name="Galperin M.Y."/>
            <person name="Jogler C."/>
        </authorList>
    </citation>
    <scope>NUCLEOTIDE SEQUENCE [LARGE SCALE GENOMIC DNA]</scope>
    <source>
        <strain evidence="26 27">CA13</strain>
    </source>
</reference>
<dbReference type="OrthoDB" id="9792301at2"/>
<dbReference type="InterPro" id="IPR006683">
    <property type="entry name" value="Thioestr_dom"/>
</dbReference>
<gene>
    <name evidence="26" type="ORF">CA13_04030</name>
</gene>
<evidence type="ECO:0000256" key="7">
    <source>
        <dbReference type="ARBA" id="ARBA00022801"/>
    </source>
</evidence>
<dbReference type="EMBL" id="SJPJ01000001">
    <property type="protein sequence ID" value="TWT79006.1"/>
    <property type="molecule type" value="Genomic_DNA"/>
</dbReference>
<evidence type="ECO:0000256" key="4">
    <source>
        <dbReference type="ARBA" id="ARBA00022475"/>
    </source>
</evidence>
<evidence type="ECO:0000313" key="27">
    <source>
        <dbReference type="Proteomes" id="UP000315010"/>
    </source>
</evidence>
<comment type="caution">
    <text evidence="26">The sequence shown here is derived from an EMBL/GenBank/DDBJ whole genome shotgun (WGS) entry which is preliminary data.</text>
</comment>
<dbReference type="EC" id="3.1.2.2" evidence="16"/>
<evidence type="ECO:0000256" key="23">
    <source>
        <dbReference type="ARBA" id="ARBA00048180"/>
    </source>
</evidence>
<comment type="catalytic activity">
    <reaction evidence="19">
        <text>octanoyl-CoA + H2O = octanoate + CoA + H(+)</text>
        <dbReference type="Rhea" id="RHEA:30143"/>
        <dbReference type="ChEBI" id="CHEBI:15377"/>
        <dbReference type="ChEBI" id="CHEBI:15378"/>
        <dbReference type="ChEBI" id="CHEBI:25646"/>
        <dbReference type="ChEBI" id="CHEBI:57287"/>
        <dbReference type="ChEBI" id="CHEBI:57386"/>
    </reaction>
    <physiologicalReaction direction="left-to-right" evidence="19">
        <dbReference type="Rhea" id="RHEA:30144"/>
    </physiologicalReaction>
</comment>
<dbReference type="GO" id="GO:0005737">
    <property type="term" value="C:cytoplasm"/>
    <property type="evidence" value="ECO:0007669"/>
    <property type="project" value="UniProtKB-SubCell"/>
</dbReference>
<accession>A0A5C5YW60</accession>
<evidence type="ECO:0000256" key="1">
    <source>
        <dbReference type="ARBA" id="ARBA00004170"/>
    </source>
</evidence>
<evidence type="ECO:0000256" key="21">
    <source>
        <dbReference type="ARBA" id="ARBA00047969"/>
    </source>
</evidence>
<evidence type="ECO:0000256" key="3">
    <source>
        <dbReference type="ARBA" id="ARBA00004632"/>
    </source>
</evidence>
<comment type="catalytic activity">
    <reaction evidence="21">
        <text>decanoyl-CoA + H2O = decanoate + CoA + H(+)</text>
        <dbReference type="Rhea" id="RHEA:40059"/>
        <dbReference type="ChEBI" id="CHEBI:15377"/>
        <dbReference type="ChEBI" id="CHEBI:15378"/>
        <dbReference type="ChEBI" id="CHEBI:27689"/>
        <dbReference type="ChEBI" id="CHEBI:57287"/>
        <dbReference type="ChEBI" id="CHEBI:61430"/>
    </reaction>
    <physiologicalReaction direction="left-to-right" evidence="21">
        <dbReference type="Rhea" id="RHEA:40060"/>
    </physiologicalReaction>
</comment>
<evidence type="ECO:0000256" key="8">
    <source>
        <dbReference type="ARBA" id="ARBA00022832"/>
    </source>
</evidence>
<evidence type="ECO:0000256" key="14">
    <source>
        <dbReference type="ARBA" id="ARBA00037002"/>
    </source>
</evidence>
<dbReference type="CDD" id="cd03443">
    <property type="entry name" value="PaaI_thioesterase"/>
    <property type="match status" value="1"/>
</dbReference>
<keyword evidence="12" id="KW-0966">Cell projection</keyword>
<keyword evidence="11" id="KW-0472">Membrane</keyword>
<evidence type="ECO:0000256" key="10">
    <source>
        <dbReference type="ARBA" id="ARBA00023098"/>
    </source>
</evidence>
<evidence type="ECO:0000256" key="6">
    <source>
        <dbReference type="ARBA" id="ARBA00022703"/>
    </source>
</evidence>
<keyword evidence="10" id="KW-0443">Lipid metabolism</keyword>
<proteinExistence type="inferred from homology"/>
<dbReference type="GO" id="GO:0016790">
    <property type="term" value="F:thiolester hydrolase activity"/>
    <property type="evidence" value="ECO:0007669"/>
    <property type="project" value="UniProtKB-ARBA"/>
</dbReference>
<feature type="region of interest" description="Disordered" evidence="24">
    <location>
        <begin position="154"/>
        <end position="176"/>
    </location>
</feature>
<evidence type="ECO:0000256" key="20">
    <source>
        <dbReference type="ARBA" id="ARBA00047734"/>
    </source>
</evidence>
<evidence type="ECO:0000256" key="12">
    <source>
        <dbReference type="ARBA" id="ARBA00023273"/>
    </source>
</evidence>
<organism evidence="26 27">
    <name type="scientific">Novipirellula herctigrandis</name>
    <dbReference type="NCBI Taxonomy" id="2527986"/>
    <lineage>
        <taxon>Bacteria</taxon>
        <taxon>Pseudomonadati</taxon>
        <taxon>Planctomycetota</taxon>
        <taxon>Planctomycetia</taxon>
        <taxon>Pirellulales</taxon>
        <taxon>Pirellulaceae</taxon>
        <taxon>Novipirellula</taxon>
    </lineage>
</organism>
<evidence type="ECO:0000256" key="5">
    <source>
        <dbReference type="ARBA" id="ARBA00022490"/>
    </source>
</evidence>
<comment type="catalytic activity">
    <reaction evidence="20">
        <text>hexadecanoyl-CoA + H2O = hexadecanoate + CoA + H(+)</text>
        <dbReference type="Rhea" id="RHEA:16645"/>
        <dbReference type="ChEBI" id="CHEBI:7896"/>
        <dbReference type="ChEBI" id="CHEBI:15377"/>
        <dbReference type="ChEBI" id="CHEBI:15378"/>
        <dbReference type="ChEBI" id="CHEBI:57287"/>
        <dbReference type="ChEBI" id="CHEBI:57379"/>
        <dbReference type="EC" id="3.1.2.2"/>
    </reaction>
    <physiologicalReaction direction="left-to-right" evidence="20">
        <dbReference type="Rhea" id="RHEA:16646"/>
    </physiologicalReaction>
</comment>
<keyword evidence="27" id="KW-1185">Reference proteome</keyword>
<dbReference type="SUPFAM" id="SSF54637">
    <property type="entry name" value="Thioesterase/thiol ester dehydrase-isomerase"/>
    <property type="match status" value="1"/>
</dbReference>
<sequence length="176" mass="19244">MITTSTTDQMCYEEVRQSEHPTCFVCGNGLHDGLGVRFRVRESGAVEGTLECHRYFEGYPEVMHGGVICMLLDAGMTNCLFSSGIVAVTGDMNIRFLKPIETHGMLTVRAGIETSQDPLYKVSSEILQDGIVKAKGSARFVKRSVANQLVKPRANGRLPNGRLLNGPRANGQLGER</sequence>
<keyword evidence="7" id="KW-0378">Hydrolase</keyword>
<keyword evidence="8" id="KW-0276">Fatty acid metabolism</keyword>
<comment type="subcellular location">
    <subcellularLocation>
        <location evidence="3">Cell projection</location>
        <location evidence="3">Ruffle membrane</location>
    </subcellularLocation>
    <subcellularLocation>
        <location evidence="2">Cytoplasm</location>
    </subcellularLocation>
    <subcellularLocation>
        <location evidence="1">Membrane</location>
        <topology evidence="1">Peripheral membrane protein</topology>
    </subcellularLocation>
</comment>
<dbReference type="GO" id="GO:0016020">
    <property type="term" value="C:membrane"/>
    <property type="evidence" value="ECO:0007669"/>
    <property type="project" value="UniProtKB-SubCell"/>
</dbReference>
<dbReference type="InterPro" id="IPR029069">
    <property type="entry name" value="HotDog_dom_sf"/>
</dbReference>
<evidence type="ECO:0000256" key="13">
    <source>
        <dbReference type="ARBA" id="ARBA00035852"/>
    </source>
</evidence>
<evidence type="ECO:0000313" key="26">
    <source>
        <dbReference type="EMBL" id="TWT79006.1"/>
    </source>
</evidence>
<evidence type="ECO:0000256" key="17">
    <source>
        <dbReference type="ARBA" id="ARBA00040123"/>
    </source>
</evidence>